<reference evidence="1 2" key="1">
    <citation type="submission" date="2016-06" db="EMBL/GenBank/DDBJ databases">
        <authorList>
            <person name="Kjaerup R.B."/>
            <person name="Dalgaard T.S."/>
            <person name="Juul-Madsen H.R."/>
        </authorList>
    </citation>
    <scope>NUCLEOTIDE SEQUENCE [LARGE SCALE GENOMIC DNA]</scope>
    <source>
        <strain evidence="1 2">373-A1</strain>
    </source>
</reference>
<evidence type="ECO:0000313" key="2">
    <source>
        <dbReference type="Proteomes" id="UP000092714"/>
    </source>
</evidence>
<sequence length="298" mass="33303">MKITKKLIKPFTTLLLGVFTLVGLIGCGDKTPVAEGYLWTATKGDITINLIGTMHPAPSTHNFFNKKVTKILKNTDVLSVEADITDMAKVNASQDKLLNTSDKTAKNQLTEDEIKKVNEILAPSNMNISALSVLTPAGIVSILESTMYQGENYTTSFDELLIKKSQEKGIELHELESVDFQLDLLNNLYTWDDVKATISTVADSTKKEETIKYLKDTFNAYVDGNIEFLEEDVANMKKEVPEFYDALVTQRNIKMAENIDKLVEDGKNHTIAVGCKHFIGEDSVLKELEKRGYTINRL</sequence>
<name>A0A174URV5_9CLOT</name>
<evidence type="ECO:0008006" key="3">
    <source>
        <dbReference type="Google" id="ProtNLM"/>
    </source>
</evidence>
<dbReference type="AlphaFoldDB" id="A0A174URV5"/>
<dbReference type="GeneID" id="42774960"/>
<dbReference type="Pfam" id="PF01963">
    <property type="entry name" value="TraB_PrgY_gumN"/>
    <property type="match status" value="1"/>
</dbReference>
<dbReference type="PANTHER" id="PTHR40590">
    <property type="entry name" value="CYTOPLASMIC PROTEIN-RELATED"/>
    <property type="match status" value="1"/>
</dbReference>
<gene>
    <name evidence="1" type="ORF">CP373A1_04235</name>
</gene>
<organism evidence="1 2">
    <name type="scientific">Clostridium paraputrificum</name>
    <dbReference type="NCBI Taxonomy" id="29363"/>
    <lineage>
        <taxon>Bacteria</taxon>
        <taxon>Bacillati</taxon>
        <taxon>Bacillota</taxon>
        <taxon>Clostridia</taxon>
        <taxon>Eubacteriales</taxon>
        <taxon>Clostridiaceae</taxon>
        <taxon>Clostridium</taxon>
    </lineage>
</organism>
<comment type="caution">
    <text evidence="1">The sequence shown here is derived from an EMBL/GenBank/DDBJ whole genome shotgun (WGS) entry which is preliminary data.</text>
</comment>
<dbReference type="Proteomes" id="UP000092714">
    <property type="component" value="Unassembled WGS sequence"/>
</dbReference>
<dbReference type="eggNOG" id="COG3735">
    <property type="taxonomic scope" value="Bacteria"/>
</dbReference>
<dbReference type="InterPro" id="IPR002816">
    <property type="entry name" value="TraB/PrgY/GumN_fam"/>
</dbReference>
<keyword evidence="2" id="KW-1185">Reference proteome</keyword>
<protein>
    <recommendedName>
        <fullName evidence="3">TraB family protein</fullName>
    </recommendedName>
</protein>
<dbReference type="CDD" id="cd14789">
    <property type="entry name" value="Tiki"/>
    <property type="match status" value="1"/>
</dbReference>
<proteinExistence type="predicted"/>
<dbReference type="InterPro" id="IPR047111">
    <property type="entry name" value="YbaP-like"/>
</dbReference>
<dbReference type="OrthoDB" id="357294at2"/>
<evidence type="ECO:0000313" key="1">
    <source>
        <dbReference type="EMBL" id="OBY11605.1"/>
    </source>
</evidence>
<dbReference type="RefSeq" id="WP_027097126.1">
    <property type="nucleotide sequence ID" value="NZ_CABJAZ010000014.1"/>
</dbReference>
<dbReference type="PROSITE" id="PS51257">
    <property type="entry name" value="PROKAR_LIPOPROTEIN"/>
    <property type="match status" value="1"/>
</dbReference>
<dbReference type="PANTHER" id="PTHR40590:SF1">
    <property type="entry name" value="CYTOPLASMIC PROTEIN"/>
    <property type="match status" value="1"/>
</dbReference>
<accession>A0A174URV5</accession>
<dbReference type="EMBL" id="MAPZ01000011">
    <property type="protein sequence ID" value="OBY11605.1"/>
    <property type="molecule type" value="Genomic_DNA"/>
</dbReference>